<evidence type="ECO:0000313" key="1">
    <source>
        <dbReference type="EMBL" id="OYR11340.1"/>
    </source>
</evidence>
<organism evidence="1 2">
    <name type="scientific">Brucella rhizosphaerae</name>
    <dbReference type="NCBI Taxonomy" id="571254"/>
    <lineage>
        <taxon>Bacteria</taxon>
        <taxon>Pseudomonadati</taxon>
        <taxon>Pseudomonadota</taxon>
        <taxon>Alphaproteobacteria</taxon>
        <taxon>Hyphomicrobiales</taxon>
        <taxon>Brucellaceae</taxon>
        <taxon>Brucella/Ochrobactrum group</taxon>
        <taxon>Brucella</taxon>
    </lineage>
</organism>
<comment type="caution">
    <text evidence="1">The sequence shown here is derived from an EMBL/GenBank/DDBJ whole genome shotgun (WGS) entry which is preliminary data.</text>
</comment>
<reference evidence="1 2" key="1">
    <citation type="submission" date="2017-07" db="EMBL/GenBank/DDBJ databases">
        <title>Phylogenetic study on the rhizospheric bacterium Ochrobactrum sp. A44.</title>
        <authorList>
            <person name="Krzyzanowska D.M."/>
            <person name="Ossowicki A."/>
            <person name="Rajewska M."/>
            <person name="Maciag T."/>
            <person name="Kaczynski Z."/>
            <person name="Czerwicka M."/>
            <person name="Jafra S."/>
        </authorList>
    </citation>
    <scope>NUCLEOTIDE SEQUENCE [LARGE SCALE GENOMIC DNA]</scope>
    <source>
        <strain evidence="1 2">PR17</strain>
    </source>
</reference>
<dbReference type="Proteomes" id="UP000216345">
    <property type="component" value="Unassembled WGS sequence"/>
</dbReference>
<protein>
    <submittedName>
        <fullName evidence="1">Uncharacterized protein</fullName>
    </submittedName>
</protein>
<proteinExistence type="predicted"/>
<gene>
    <name evidence="1" type="ORF">CEV32_1638</name>
</gene>
<dbReference type="EMBL" id="NNRK01000033">
    <property type="protein sequence ID" value="OYR11340.1"/>
    <property type="molecule type" value="Genomic_DNA"/>
</dbReference>
<keyword evidence="2" id="KW-1185">Reference proteome</keyword>
<evidence type="ECO:0000313" key="2">
    <source>
        <dbReference type="Proteomes" id="UP000216345"/>
    </source>
</evidence>
<name>A0A256F9C3_9HYPH</name>
<dbReference type="AlphaFoldDB" id="A0A256F9C3"/>
<accession>A0A256F9C3</accession>
<sequence length="50" mass="5850">MRFNIPLIRKPCHTFANRALRWKLSDEKGSGRMSPGAFFEAECQILKLRQ</sequence>